<protein>
    <submittedName>
        <fullName evidence="7">Cyclopropane-fatty-acyl-phospholipid synthase</fullName>
        <ecNumber evidence="7">2.1.1.79</ecNumber>
    </submittedName>
</protein>
<evidence type="ECO:0000256" key="4">
    <source>
        <dbReference type="ARBA" id="ARBA00022691"/>
    </source>
</evidence>
<dbReference type="AlphaFoldDB" id="A0A0P1IR32"/>
<dbReference type="InterPro" id="IPR050723">
    <property type="entry name" value="CFA/CMAS"/>
</dbReference>
<dbReference type="InterPro" id="IPR003333">
    <property type="entry name" value="CMAS"/>
</dbReference>
<feature type="active site" evidence="6">
    <location>
        <position position="366"/>
    </location>
</feature>
<comment type="similarity">
    <text evidence="1">Belongs to the CFA/CMAS family.</text>
</comment>
<dbReference type="Gene3D" id="3.40.50.150">
    <property type="entry name" value="Vaccinia Virus protein VP39"/>
    <property type="match status" value="1"/>
</dbReference>
<dbReference type="CDD" id="cd02440">
    <property type="entry name" value="AdoMet_MTases"/>
    <property type="match status" value="1"/>
</dbReference>
<evidence type="ECO:0000256" key="3">
    <source>
        <dbReference type="ARBA" id="ARBA00022679"/>
    </source>
</evidence>
<name>A0A0P1IR32_9RHOB</name>
<keyword evidence="3 7" id="KW-0808">Transferase</keyword>
<dbReference type="OrthoDB" id="9782855at2"/>
<evidence type="ECO:0000256" key="5">
    <source>
        <dbReference type="ARBA" id="ARBA00023098"/>
    </source>
</evidence>
<dbReference type="PIRSF" id="PIRSF003085">
    <property type="entry name" value="CMAS"/>
    <property type="match status" value="1"/>
</dbReference>
<dbReference type="RefSeq" id="WP_058314869.1">
    <property type="nucleotide sequence ID" value="NZ_CYTO01000019.1"/>
</dbReference>
<dbReference type="SUPFAM" id="SSF53335">
    <property type="entry name" value="S-adenosyl-L-methionine-dependent methyltransferases"/>
    <property type="match status" value="1"/>
</dbReference>
<proteinExistence type="inferred from homology"/>
<organism evidence="7 8">
    <name type="scientific">Cognatishimia activa</name>
    <dbReference type="NCBI Taxonomy" id="1715691"/>
    <lineage>
        <taxon>Bacteria</taxon>
        <taxon>Pseudomonadati</taxon>
        <taxon>Pseudomonadota</taxon>
        <taxon>Alphaproteobacteria</taxon>
        <taxon>Rhodobacterales</taxon>
        <taxon>Paracoccaceae</taxon>
        <taxon>Cognatishimia</taxon>
    </lineage>
</organism>
<dbReference type="PANTHER" id="PTHR43667:SF2">
    <property type="entry name" value="FATTY ACID C-METHYL TRANSFERASE"/>
    <property type="match status" value="1"/>
</dbReference>
<accession>A0A0P1IR32</accession>
<dbReference type="EMBL" id="CYUE01000018">
    <property type="protein sequence ID" value="CUK25915.1"/>
    <property type="molecule type" value="Genomic_DNA"/>
</dbReference>
<reference evidence="8" key="1">
    <citation type="submission" date="2015-09" db="EMBL/GenBank/DDBJ databases">
        <authorList>
            <person name="Rodrigo-Torres Lidia"/>
            <person name="Arahal R.David."/>
        </authorList>
    </citation>
    <scope>NUCLEOTIDE SEQUENCE [LARGE SCALE GENOMIC DNA]</scope>
    <source>
        <strain evidence="8">CECT 5114</strain>
    </source>
</reference>
<evidence type="ECO:0000256" key="1">
    <source>
        <dbReference type="ARBA" id="ARBA00010815"/>
    </source>
</evidence>
<dbReference type="Proteomes" id="UP000051184">
    <property type="component" value="Unassembled WGS sequence"/>
</dbReference>
<dbReference type="InterPro" id="IPR029063">
    <property type="entry name" value="SAM-dependent_MTases_sf"/>
</dbReference>
<sequence>MSTLSDAVKREFLDTCSTISIGRLQLKTPEGEIHHFGTDGTEADMEIKDWSVVTALAARGDVGLGETYVAGLWETSSIEKLVAVALQNLDHFATFANPNKLNKFKFLIVDRLLRANSVKGASRNIKAHYDVGNEFYQLWLDRTMTYSSALFGDSETDLEAAQANKYDRVLSRLSDGERVLEVGCGWGGFAERAADKGRFVTGLTISPSQKGYAEARLDGNAEIRLQDYRETQGTFDNIVSIEMIEAVGERYWPSYFGTLKARLAEGGRAVIQAITVQDSYFDLYRQSSDYIRQYTFPGGMLLSDAVISDQARQAGLVVKDNFAFGQDYARTCRIWAGRLREQSEKVFGLGYDQAFLRSWLFYLEICAASFSVKHTNVVQVELAHV</sequence>
<evidence type="ECO:0000256" key="6">
    <source>
        <dbReference type="PIRSR" id="PIRSR003085-1"/>
    </source>
</evidence>
<keyword evidence="5" id="KW-0443">Lipid metabolism</keyword>
<keyword evidence="2 7" id="KW-0489">Methyltransferase</keyword>
<evidence type="ECO:0000313" key="8">
    <source>
        <dbReference type="Proteomes" id="UP000051184"/>
    </source>
</evidence>
<dbReference type="STRING" id="1715691.TA5113_01968"/>
<keyword evidence="4" id="KW-0949">S-adenosyl-L-methionine</keyword>
<dbReference type="Pfam" id="PF02353">
    <property type="entry name" value="CMAS"/>
    <property type="match status" value="1"/>
</dbReference>
<gene>
    <name evidence="7" type="primary">cfa_1</name>
    <name evidence="7" type="ORF">TA5114_01719</name>
</gene>
<dbReference type="GO" id="GO:0032259">
    <property type="term" value="P:methylation"/>
    <property type="evidence" value="ECO:0007669"/>
    <property type="project" value="UniProtKB-KW"/>
</dbReference>
<dbReference type="EC" id="2.1.1.79" evidence="7"/>
<keyword evidence="8" id="KW-1185">Reference proteome</keyword>
<dbReference type="GO" id="GO:0008825">
    <property type="term" value="F:cyclopropane-fatty-acyl-phospholipid synthase activity"/>
    <property type="evidence" value="ECO:0007669"/>
    <property type="project" value="UniProtKB-EC"/>
</dbReference>
<dbReference type="PANTHER" id="PTHR43667">
    <property type="entry name" value="CYCLOPROPANE-FATTY-ACYL-PHOSPHOLIPID SYNTHASE"/>
    <property type="match status" value="1"/>
</dbReference>
<evidence type="ECO:0000313" key="7">
    <source>
        <dbReference type="EMBL" id="CUK25915.1"/>
    </source>
</evidence>
<dbReference type="GO" id="GO:0008610">
    <property type="term" value="P:lipid biosynthetic process"/>
    <property type="evidence" value="ECO:0007669"/>
    <property type="project" value="InterPro"/>
</dbReference>
<evidence type="ECO:0000256" key="2">
    <source>
        <dbReference type="ARBA" id="ARBA00022603"/>
    </source>
</evidence>